<protein>
    <submittedName>
        <fullName evidence="4">Biotin--protein ligase</fullName>
    </submittedName>
</protein>
<dbReference type="GO" id="GO:0005737">
    <property type="term" value="C:cytoplasm"/>
    <property type="evidence" value="ECO:0007669"/>
    <property type="project" value="TreeGrafter"/>
</dbReference>
<dbReference type="Proteomes" id="UP000053831">
    <property type="component" value="Unassembled WGS sequence"/>
</dbReference>
<dbReference type="SUPFAM" id="SSF52317">
    <property type="entry name" value="Class I glutamine amidotransferase-like"/>
    <property type="match status" value="1"/>
</dbReference>
<dbReference type="EMBL" id="LGSR01000019">
    <property type="protein sequence ID" value="KOS19981.1"/>
    <property type="molecule type" value="Genomic_DNA"/>
</dbReference>
<dbReference type="CDD" id="cd16442">
    <property type="entry name" value="BPL"/>
    <property type="match status" value="1"/>
</dbReference>
<evidence type="ECO:0000256" key="1">
    <source>
        <dbReference type="ARBA" id="ARBA00009934"/>
    </source>
</evidence>
<evidence type="ECO:0000256" key="2">
    <source>
        <dbReference type="ARBA" id="ARBA00022598"/>
    </source>
</evidence>
<dbReference type="GO" id="GO:0004077">
    <property type="term" value="F:biotin--[biotin carboxyl-carrier protein] ligase activity"/>
    <property type="evidence" value="ECO:0007669"/>
    <property type="project" value="EnsemblFungi"/>
</dbReference>
<dbReference type="InterPro" id="IPR004408">
    <property type="entry name" value="Biotin_CoA_COase_ligase"/>
</dbReference>
<keyword evidence="5" id="KW-1185">Reference proteome</keyword>
<sequence>MAPAKLNVLVYSGTGVTSESVRHCMLSLRALLSPNYAVIPVNETAILREPWASTCALLVIPGGADLGYCRALGGDGNRRIAEYVRRGGSYLGLCAGGYYGSGRCEFEVGDRALEIVGRRELAFFPGACRGGAFKGFEYHSERGARAVRVRVDKESIRAKMPADFFSYYNGGGVFVDAAAAQRVEVLASYQGNLDVDGGDGRAAVVLCHVGEGKAVLFAAASLLRQPSVSGYDDLIQKLAEHDRSRVTFLGACLAELGLKVDTEDQTPPPLSALHLTALDQDKLLDVLFGWEDIIERNEKGEETIKGETDVFRITSGKDQEGRESLPKIDAREHVPGESVDDYTSIVKRIVVYDAEKPLPESEITPRFHHERFYAGLKKYRMIEREAEAWGNVMLYGDVVTSTNTILEKNPKLISKLPSGFTFTASVQVAGRGRGTNVWIAPPGSLLFSTVINHPAHLAASRPIIFIQYLAAIAIVEAIQSYDRGYGVMPVKLKWPNDIYALDPTKPASAKSYVKIGGILAQCTYSDGSYQVVLGIGINTTNPRPTTSISDLLPPNVPPLHIETLLARILTRLECIYSQFRREGFSADLESRYYRHWLHTGQAITLEAEGGARARVIGITRDWGMLRVEETDREGRGTGKIWGLQSDENSFDYWKGLVRRKN</sequence>
<dbReference type="PANTHER" id="PTHR12835">
    <property type="entry name" value="BIOTIN PROTEIN LIGASE"/>
    <property type="match status" value="1"/>
</dbReference>
<dbReference type="STRING" id="150374.A0A0M8N502"/>
<accession>A0A0M8N502</accession>
<dbReference type="CDD" id="cd03144">
    <property type="entry name" value="GATase1_ScBLP_like"/>
    <property type="match status" value="1"/>
</dbReference>
<dbReference type="Pfam" id="PF03099">
    <property type="entry name" value="BPL_LplA_LipB"/>
    <property type="match status" value="1"/>
</dbReference>
<dbReference type="PROSITE" id="PS51733">
    <property type="entry name" value="BPL_LPL_CATALYTIC"/>
    <property type="match status" value="1"/>
</dbReference>
<dbReference type="InterPro" id="IPR004143">
    <property type="entry name" value="BPL_LPL_catalytic"/>
</dbReference>
<keyword evidence="2 4" id="KW-0436">Ligase</keyword>
<dbReference type="InterPro" id="IPR045864">
    <property type="entry name" value="aa-tRNA-synth_II/BPL/LPL"/>
</dbReference>
<reference evidence="4 5" key="1">
    <citation type="submission" date="2015-07" db="EMBL/GenBank/DDBJ databases">
        <title>The genome of the fungus Escovopsis weberi, a specialized disease agent of ant agriculture.</title>
        <authorList>
            <person name="de Man T.J."/>
            <person name="Stajich J.E."/>
            <person name="Kubicek C.P."/>
            <person name="Chenthamara K."/>
            <person name="Atanasova L."/>
            <person name="Druzhinina I.S."/>
            <person name="Birnbaum S."/>
            <person name="Barribeau S.M."/>
            <person name="Teiling C."/>
            <person name="Suen G."/>
            <person name="Currie C."/>
            <person name="Gerardo N.M."/>
        </authorList>
    </citation>
    <scope>NUCLEOTIDE SEQUENCE [LARGE SCALE GENOMIC DNA]</scope>
</reference>
<name>A0A0M8N502_ESCWE</name>
<evidence type="ECO:0000259" key="3">
    <source>
        <dbReference type="PROSITE" id="PS51733"/>
    </source>
</evidence>
<dbReference type="NCBIfam" id="TIGR00121">
    <property type="entry name" value="birA_ligase"/>
    <property type="match status" value="1"/>
</dbReference>
<organism evidence="4 5">
    <name type="scientific">Escovopsis weberi</name>
    <dbReference type="NCBI Taxonomy" id="150374"/>
    <lineage>
        <taxon>Eukaryota</taxon>
        <taxon>Fungi</taxon>
        <taxon>Dikarya</taxon>
        <taxon>Ascomycota</taxon>
        <taxon>Pezizomycotina</taxon>
        <taxon>Sordariomycetes</taxon>
        <taxon>Hypocreomycetidae</taxon>
        <taxon>Hypocreales</taxon>
        <taxon>Hypocreaceae</taxon>
        <taxon>Escovopsis</taxon>
    </lineage>
</organism>
<proteinExistence type="inferred from homology"/>
<feature type="domain" description="BPL/LPL catalytic" evidence="3">
    <location>
        <begin position="375"/>
        <end position="580"/>
    </location>
</feature>
<evidence type="ECO:0000313" key="4">
    <source>
        <dbReference type="EMBL" id="KOS19981.1"/>
    </source>
</evidence>
<comment type="caution">
    <text evidence="4">The sequence shown here is derived from an EMBL/GenBank/DDBJ whole genome shotgun (WGS) entry which is preliminary data.</text>
</comment>
<dbReference type="PANTHER" id="PTHR12835:SF5">
    <property type="entry name" value="BIOTIN--PROTEIN LIGASE"/>
    <property type="match status" value="1"/>
</dbReference>
<dbReference type="InterPro" id="IPR029062">
    <property type="entry name" value="Class_I_gatase-like"/>
</dbReference>
<gene>
    <name evidence="4" type="ORF">ESCO_005607</name>
</gene>
<dbReference type="SUPFAM" id="SSF55681">
    <property type="entry name" value="Class II aaRS and biotin synthetases"/>
    <property type="match status" value="1"/>
</dbReference>
<dbReference type="OrthoDB" id="10250105at2759"/>
<dbReference type="InterPro" id="IPR019197">
    <property type="entry name" value="Biotin-prot_ligase_N"/>
</dbReference>
<dbReference type="Gene3D" id="3.30.930.10">
    <property type="entry name" value="Bira Bifunctional Protein, Domain 2"/>
    <property type="match status" value="1"/>
</dbReference>
<evidence type="ECO:0000313" key="5">
    <source>
        <dbReference type="Proteomes" id="UP000053831"/>
    </source>
</evidence>
<dbReference type="Pfam" id="PF09825">
    <property type="entry name" value="BPL_N"/>
    <property type="match status" value="1"/>
</dbReference>
<comment type="similarity">
    <text evidence="1">Belongs to the biotin--protein ligase family.</text>
</comment>
<dbReference type="AlphaFoldDB" id="A0A0M8N502"/>